<dbReference type="InterPro" id="IPR036812">
    <property type="entry name" value="NAD(P)_OxRdtase_dom_sf"/>
</dbReference>
<reference evidence="3 4" key="1">
    <citation type="submission" date="2016-01" db="EMBL/GenBank/DDBJ databases">
        <title>Complete genome sequence of a soil Actinobacterium, Isoptericola dokdonensis DS-3.</title>
        <authorList>
            <person name="Kwon S.-K."/>
            <person name="Kim J.F."/>
        </authorList>
    </citation>
    <scope>NUCLEOTIDE SEQUENCE [LARGE SCALE GENOMIC DNA]</scope>
    <source>
        <strain evidence="3 4">DS-3</strain>
    </source>
</reference>
<organism evidence="3 4">
    <name type="scientific">Isoptericola dokdonensis DS-3</name>
    <dbReference type="NCBI Taxonomy" id="1300344"/>
    <lineage>
        <taxon>Bacteria</taxon>
        <taxon>Bacillati</taxon>
        <taxon>Actinomycetota</taxon>
        <taxon>Actinomycetes</taxon>
        <taxon>Micrococcales</taxon>
        <taxon>Promicromonosporaceae</taxon>
        <taxon>Isoptericola</taxon>
    </lineage>
</organism>
<dbReference type="EC" id="1.-.-.-" evidence="3"/>
<proteinExistence type="predicted"/>
<dbReference type="GO" id="GO:0016491">
    <property type="term" value="F:oxidoreductase activity"/>
    <property type="evidence" value="ECO:0007669"/>
    <property type="project" value="UniProtKB-KW"/>
</dbReference>
<dbReference type="OrthoDB" id="9768793at2"/>
<feature type="domain" description="NADP-dependent oxidoreductase" evidence="2">
    <location>
        <begin position="18"/>
        <end position="326"/>
    </location>
</feature>
<evidence type="ECO:0000313" key="4">
    <source>
        <dbReference type="Proteomes" id="UP000076794"/>
    </source>
</evidence>
<dbReference type="InterPro" id="IPR050523">
    <property type="entry name" value="AKR_Detox_Biosynth"/>
</dbReference>
<dbReference type="Gene3D" id="3.20.20.100">
    <property type="entry name" value="NADP-dependent oxidoreductase domain"/>
    <property type="match status" value="1"/>
</dbReference>
<dbReference type="Proteomes" id="UP000076794">
    <property type="component" value="Chromosome"/>
</dbReference>
<keyword evidence="4" id="KW-1185">Reference proteome</keyword>
<accession>A0A161HSK7</accession>
<evidence type="ECO:0000313" key="3">
    <source>
        <dbReference type="EMBL" id="ANC32512.1"/>
    </source>
</evidence>
<feature type="region of interest" description="Disordered" evidence="1">
    <location>
        <begin position="91"/>
        <end position="110"/>
    </location>
</feature>
<name>A0A161HSK7_9MICO</name>
<dbReference type="AlphaFoldDB" id="A0A161HSK7"/>
<keyword evidence="3" id="KW-0560">Oxidoreductase</keyword>
<sequence length="327" mass="35149">MRYTTLGDGDRAFDVSTLALGTMLHGTAVDEETSFAILDRYVAAGGTFLDTANNYSLWAGGHGRDSEDVLGRWLASRDARDEVRLATKLGAAQKDRSKPLSSTPPTNYQGLGADVIRREAQESLRHLGVEKIDLLYGHVDDLDTPLAETVGAFGKLQAEGVVGLTGISNVATWRVVEARAEAERQGVPGYSVVQENFSYIYPPPVPSRQDWANADLLDYAASTGVDGRPRLSVVAYSPVHQGAFARDDKPLYGGTDRPGNRARIAELRQVAHELGATPSQVALAWLLGGDWPVVPLIGPSSVAQLDELLDAAELDLSADVRERLDAA</sequence>
<dbReference type="InterPro" id="IPR023210">
    <property type="entry name" value="NADP_OxRdtase_dom"/>
</dbReference>
<dbReference type="GO" id="GO:0005829">
    <property type="term" value="C:cytosol"/>
    <property type="evidence" value="ECO:0007669"/>
    <property type="project" value="TreeGrafter"/>
</dbReference>
<dbReference type="KEGG" id="ido:I598_2996"/>
<dbReference type="PATRIC" id="fig|1300344.3.peg.3015"/>
<evidence type="ECO:0000259" key="2">
    <source>
        <dbReference type="Pfam" id="PF00248"/>
    </source>
</evidence>
<dbReference type="EMBL" id="CP014209">
    <property type="protein sequence ID" value="ANC32512.1"/>
    <property type="molecule type" value="Genomic_DNA"/>
</dbReference>
<gene>
    <name evidence="3" type="primary">ydbC_1</name>
    <name evidence="3" type="ORF">I598_2996</name>
</gene>
<dbReference type="STRING" id="1300344.I598_2996"/>
<dbReference type="Pfam" id="PF00248">
    <property type="entry name" value="Aldo_ket_red"/>
    <property type="match status" value="1"/>
</dbReference>
<evidence type="ECO:0000256" key="1">
    <source>
        <dbReference type="SAM" id="MobiDB-lite"/>
    </source>
</evidence>
<feature type="compositionally biased region" description="Polar residues" evidence="1">
    <location>
        <begin position="99"/>
        <end position="109"/>
    </location>
</feature>
<dbReference type="PANTHER" id="PTHR43364:SF6">
    <property type="entry name" value="OXIDOREDUCTASE-RELATED"/>
    <property type="match status" value="1"/>
</dbReference>
<dbReference type="PANTHER" id="PTHR43364">
    <property type="entry name" value="NADH-SPECIFIC METHYLGLYOXAL REDUCTASE-RELATED"/>
    <property type="match status" value="1"/>
</dbReference>
<protein>
    <submittedName>
        <fullName evidence="3">Putative oxidoreductase YdbC</fullName>
        <ecNumber evidence="3">1.-.-.-</ecNumber>
    </submittedName>
</protein>
<dbReference type="RefSeq" id="WP_068203756.1">
    <property type="nucleotide sequence ID" value="NZ_CP014209.1"/>
</dbReference>
<dbReference type="SUPFAM" id="SSF51430">
    <property type="entry name" value="NAD(P)-linked oxidoreductase"/>
    <property type="match status" value="1"/>
</dbReference>